<evidence type="ECO:0000259" key="3">
    <source>
        <dbReference type="Pfam" id="PF25023"/>
    </source>
</evidence>
<evidence type="ECO:0000256" key="1">
    <source>
        <dbReference type="ARBA" id="ARBA00022737"/>
    </source>
</evidence>
<dbReference type="EMBL" id="CP106753">
    <property type="protein sequence ID" value="UXY15345.1"/>
    <property type="molecule type" value="Genomic_DNA"/>
</dbReference>
<dbReference type="PANTHER" id="PTHR32305:SF15">
    <property type="entry name" value="PROTEIN RHSA-RELATED"/>
    <property type="match status" value="1"/>
</dbReference>
<dbReference type="InterPro" id="IPR006530">
    <property type="entry name" value="YD"/>
</dbReference>
<keyword evidence="1" id="KW-0677">Repeat</keyword>
<dbReference type="InterPro" id="IPR056823">
    <property type="entry name" value="TEN-like_YD-shell"/>
</dbReference>
<accession>A0ABY6DLV5</accession>
<dbReference type="Proteomes" id="UP001061302">
    <property type="component" value="Chromosome"/>
</dbReference>
<evidence type="ECO:0000313" key="4">
    <source>
        <dbReference type="EMBL" id="UXY15345.1"/>
    </source>
</evidence>
<gene>
    <name evidence="4" type="ORF">N8I74_18870</name>
</gene>
<feature type="domain" description="Teneurin-like YD-shell" evidence="3">
    <location>
        <begin position="425"/>
        <end position="591"/>
    </location>
</feature>
<feature type="compositionally biased region" description="Low complexity" evidence="2">
    <location>
        <begin position="608"/>
        <end position="624"/>
    </location>
</feature>
<sequence>MGSVSQSCRPICPRGAYLSKSVNGCRQAYRGHCVFGECPDPNVGEACPKTGNPVALHVANKYQLENDTSVPLGFFRAYNSMLLQDLGLGIGWRHAFQSRIVRADDPVAWPLHEHLPAAPASSQQMQVDIDPDWVAHFSEATMAMPANYRLERPDGRAYPFSLTGQPLDPAAARYRFVVNQDGFRIIEGNKAEYYDTLGRLIRIDDNGRSTKLGYRDDGPLNWVETPNGANLLFHYDSGLKLKKVEVQHGTEIRFTHDTQGRLVSVTHPDQTSRQYHYEDPNPYLLTGITDEAGVRYATWRYNADGEAISSEHAGGIDKVGLAFTQAGSTRTTTETDPLGTNRRYHFTQIGKRWLLTGQDQPGGAGCGPASATLGYDANGNVQSRTDFNGVSTTYGYDLTRNLETTRTEAAGTPQARTVTTTWHPTFRLPATLTEPGRVTTFSYDDQGHLLQKQITADGVTRAWRWTYLPNGLLETATDPLGQLTRYSYDAQGNLATVTNPLNQVTRYPRYDAHGNLLEQIDPDNRSTTFGYDLRQRLILRSAPEGQTRFDYLPTGLLSKVTLPDGSGLSYRYDPAHRLIGIDHSDGSRIDYTLDNAGNRKREDRYDPAGTLAGAQQAVTAAQQLPGTPQAQ</sequence>
<name>A0ABY6DLV5_9NEIS</name>
<keyword evidence="5" id="KW-1185">Reference proteome</keyword>
<dbReference type="NCBIfam" id="TIGR01643">
    <property type="entry name" value="YD_repeat_2x"/>
    <property type="match status" value="4"/>
</dbReference>
<evidence type="ECO:0000313" key="5">
    <source>
        <dbReference type="Proteomes" id="UP001061302"/>
    </source>
</evidence>
<evidence type="ECO:0000256" key="2">
    <source>
        <dbReference type="SAM" id="MobiDB-lite"/>
    </source>
</evidence>
<dbReference type="Pfam" id="PF05593">
    <property type="entry name" value="RHS_repeat"/>
    <property type="match status" value="1"/>
</dbReference>
<dbReference type="RefSeq" id="WP_263124751.1">
    <property type="nucleotide sequence ID" value="NZ_CP106753.1"/>
</dbReference>
<dbReference type="PANTHER" id="PTHR32305">
    <property type="match status" value="1"/>
</dbReference>
<dbReference type="Gene3D" id="2.180.10.10">
    <property type="entry name" value="RHS repeat-associated core"/>
    <property type="match status" value="2"/>
</dbReference>
<feature type="region of interest" description="Disordered" evidence="2">
    <location>
        <begin position="592"/>
        <end position="631"/>
    </location>
</feature>
<reference evidence="4" key="1">
    <citation type="submission" date="2022-10" db="EMBL/GenBank/DDBJ databases">
        <title>Chitiniphilus purpureus sp. nov., a novel chitin-degrading bacterium isolated from crawfish pond sediment.</title>
        <authorList>
            <person name="Li K."/>
        </authorList>
    </citation>
    <scope>NUCLEOTIDE SEQUENCE</scope>
    <source>
        <strain evidence="4">CD1</strain>
    </source>
</reference>
<proteinExistence type="predicted"/>
<protein>
    <recommendedName>
        <fullName evidence="3">Teneurin-like YD-shell domain-containing protein</fullName>
    </recommendedName>
</protein>
<dbReference type="Pfam" id="PF25023">
    <property type="entry name" value="TEN_YD-shell"/>
    <property type="match status" value="1"/>
</dbReference>
<feature type="compositionally biased region" description="Basic and acidic residues" evidence="2">
    <location>
        <begin position="597"/>
        <end position="606"/>
    </location>
</feature>
<organism evidence="4 5">
    <name type="scientific">Chitiniphilus purpureus</name>
    <dbReference type="NCBI Taxonomy" id="2981137"/>
    <lineage>
        <taxon>Bacteria</taxon>
        <taxon>Pseudomonadati</taxon>
        <taxon>Pseudomonadota</taxon>
        <taxon>Betaproteobacteria</taxon>
        <taxon>Neisseriales</taxon>
        <taxon>Chitinibacteraceae</taxon>
        <taxon>Chitiniphilus</taxon>
    </lineage>
</organism>
<dbReference type="InterPro" id="IPR031325">
    <property type="entry name" value="RHS_repeat"/>
</dbReference>
<dbReference type="InterPro" id="IPR050708">
    <property type="entry name" value="T6SS_VgrG/RHS"/>
</dbReference>